<dbReference type="EMBL" id="CAXAMM010031112">
    <property type="protein sequence ID" value="CAK9067522.1"/>
    <property type="molecule type" value="Genomic_DNA"/>
</dbReference>
<dbReference type="Proteomes" id="UP001642464">
    <property type="component" value="Unassembled WGS sequence"/>
</dbReference>
<gene>
    <name evidence="1" type="ORF">SCF082_LOCUS34165</name>
</gene>
<organism evidence="1 2">
    <name type="scientific">Durusdinium trenchii</name>
    <dbReference type="NCBI Taxonomy" id="1381693"/>
    <lineage>
        <taxon>Eukaryota</taxon>
        <taxon>Sar</taxon>
        <taxon>Alveolata</taxon>
        <taxon>Dinophyceae</taxon>
        <taxon>Suessiales</taxon>
        <taxon>Symbiodiniaceae</taxon>
        <taxon>Durusdinium</taxon>
    </lineage>
</organism>
<reference evidence="1 2" key="1">
    <citation type="submission" date="2024-02" db="EMBL/GenBank/DDBJ databases">
        <authorList>
            <person name="Chen Y."/>
            <person name="Shah S."/>
            <person name="Dougan E. K."/>
            <person name="Thang M."/>
            <person name="Chan C."/>
        </authorList>
    </citation>
    <scope>NUCLEOTIDE SEQUENCE [LARGE SCALE GENOMIC DNA]</scope>
</reference>
<protein>
    <recommendedName>
        <fullName evidence="3">Ubiquitin-like domain-containing protein</fullName>
    </recommendedName>
</protein>
<accession>A0ABP0NWF9</accession>
<evidence type="ECO:0000313" key="1">
    <source>
        <dbReference type="EMBL" id="CAK9067522.1"/>
    </source>
</evidence>
<evidence type="ECO:0000313" key="2">
    <source>
        <dbReference type="Proteomes" id="UP001642464"/>
    </source>
</evidence>
<name>A0ABP0NWF9_9DINO</name>
<evidence type="ECO:0008006" key="3">
    <source>
        <dbReference type="Google" id="ProtNLM"/>
    </source>
</evidence>
<keyword evidence="2" id="KW-1185">Reference proteome</keyword>
<comment type="caution">
    <text evidence="1">The sequence shown here is derived from an EMBL/GenBank/DDBJ whole genome shotgun (WGS) entry which is preliminary data.</text>
</comment>
<sequence length="141" mass="15527">MEGESTAKFIKLSGEEIPCVVPSGSTVREAAPLLQKFLPRGSLRLITETGKVLSGSDVIPSEGLLQVQVMSIAKGRWSSLYSAAFDGFDEAALRAALRQAWPGDFQRKGPEMGDLEDPELERWQQQIFKVLQEVVWSLGPH</sequence>
<proteinExistence type="predicted"/>